<proteinExistence type="inferred from homology"/>
<feature type="region of interest" description="Disordered" evidence="8">
    <location>
        <begin position="151"/>
        <end position="184"/>
    </location>
</feature>
<evidence type="ECO:0000256" key="2">
    <source>
        <dbReference type="ARBA" id="ARBA00004236"/>
    </source>
</evidence>
<keyword evidence="4" id="KW-0813">Transport</keyword>
<organism evidence="9 10">
    <name type="scientific">Hevea brasiliensis</name>
    <name type="common">Para rubber tree</name>
    <name type="synonym">Siphonia brasiliensis</name>
    <dbReference type="NCBI Taxonomy" id="3981"/>
    <lineage>
        <taxon>Eukaryota</taxon>
        <taxon>Viridiplantae</taxon>
        <taxon>Streptophyta</taxon>
        <taxon>Embryophyta</taxon>
        <taxon>Tracheophyta</taxon>
        <taxon>Spermatophyta</taxon>
        <taxon>Magnoliopsida</taxon>
        <taxon>eudicotyledons</taxon>
        <taxon>Gunneridae</taxon>
        <taxon>Pentapetalae</taxon>
        <taxon>rosids</taxon>
        <taxon>fabids</taxon>
        <taxon>Malpighiales</taxon>
        <taxon>Euphorbiaceae</taxon>
        <taxon>Crotonoideae</taxon>
        <taxon>Micrandreae</taxon>
        <taxon>Hevea</taxon>
    </lineage>
</organism>
<evidence type="ECO:0000256" key="1">
    <source>
        <dbReference type="ARBA" id="ARBA00002281"/>
    </source>
</evidence>
<evidence type="ECO:0000256" key="6">
    <source>
        <dbReference type="ARBA" id="ARBA00023136"/>
    </source>
</evidence>
<dbReference type="PANTHER" id="PTHR33541:SF12">
    <property type="entry name" value="PROTEIN BIG GRAIN 1-LIKE A"/>
    <property type="match status" value="1"/>
</dbReference>
<evidence type="ECO:0000313" key="10">
    <source>
        <dbReference type="Proteomes" id="UP001174677"/>
    </source>
</evidence>
<protein>
    <recommendedName>
        <fullName evidence="11">Protein BIG GRAIN 1-like A</fullName>
    </recommendedName>
</protein>
<evidence type="ECO:0000256" key="8">
    <source>
        <dbReference type="SAM" id="MobiDB-lite"/>
    </source>
</evidence>
<dbReference type="InterPro" id="IPR039621">
    <property type="entry name" value="BG1-like"/>
</dbReference>
<feature type="compositionally biased region" description="Low complexity" evidence="8">
    <location>
        <begin position="151"/>
        <end position="162"/>
    </location>
</feature>
<comment type="caution">
    <text evidence="9">The sequence shown here is derived from an EMBL/GenBank/DDBJ whole genome shotgun (WGS) entry which is preliminary data.</text>
</comment>
<feature type="compositionally biased region" description="Low complexity" evidence="8">
    <location>
        <begin position="280"/>
        <end position="299"/>
    </location>
</feature>
<sequence>MHRWEKAMREGRYKNEGKTPSFSSSLLDEIYRSTCEGDTKREDLKFYGETIMPKKHSKGSCIKSGVAIEEDKEMAALRRACLIEKWMDHKVSQKVSMQHSRKNLTEFKRKSQLEHDLDQDVMFFSSTSTSSDSSSGGFSSSDTESFHGARSRASSFSAAPRPKSVRTSVSSLSEKMEKTERTGRTLFYEQRELQMFGDYHYSSATEQTPRVEEGIIKSKSRALKIYNNLKKVKQPISPGGKLANFINSLFTSGNTKKSKNSSSISNCDEDWKSKPGQATSTCSSASSFSRSCLSKSSPSTREKLRNGVKRSVRFCPVSVIVDEDCRPCGHKSLYEKEESSSVMSVSLPTAWKIGKSPSRKVDDELKYQVMEKSKRVEEVAREILKDYHQNQKKNDDLIMRSVGCKYNDHFEDDDDDDDDISCSSSDLFELDHLSAIGKDRYCQELPVYETTHVDTNRAIANGLIM</sequence>
<dbReference type="PANTHER" id="PTHR33541">
    <property type="entry name" value="PROTEIN BIG GRAIN 1-LIKE A-RELATED"/>
    <property type="match status" value="1"/>
</dbReference>
<feature type="compositionally biased region" description="Basic and acidic residues" evidence="8">
    <location>
        <begin position="174"/>
        <end position="183"/>
    </location>
</feature>
<comment type="function">
    <text evidence="1">Involved in auxin transport. Regulator of the auxin signaling pathway.</text>
</comment>
<keyword evidence="10" id="KW-1185">Reference proteome</keyword>
<evidence type="ECO:0000256" key="7">
    <source>
        <dbReference type="ARBA" id="ARBA00023294"/>
    </source>
</evidence>
<keyword evidence="7" id="KW-0927">Auxin signaling pathway</keyword>
<evidence type="ECO:0008006" key="11">
    <source>
        <dbReference type="Google" id="ProtNLM"/>
    </source>
</evidence>
<comment type="similarity">
    <text evidence="3">Belongs to the BIG GRAIN 1 (BG1) plant protein family.</text>
</comment>
<dbReference type="Proteomes" id="UP001174677">
    <property type="component" value="Chromosome 11"/>
</dbReference>
<feature type="compositionally biased region" description="Low complexity" evidence="8">
    <location>
        <begin position="254"/>
        <end position="266"/>
    </location>
</feature>
<name>A0ABQ9LNF5_HEVBR</name>
<evidence type="ECO:0000256" key="3">
    <source>
        <dbReference type="ARBA" id="ARBA00010067"/>
    </source>
</evidence>
<keyword evidence="5" id="KW-1003">Cell membrane</keyword>
<evidence type="ECO:0000256" key="4">
    <source>
        <dbReference type="ARBA" id="ARBA00022448"/>
    </source>
</evidence>
<evidence type="ECO:0000256" key="5">
    <source>
        <dbReference type="ARBA" id="ARBA00022475"/>
    </source>
</evidence>
<gene>
    <name evidence="9" type="ORF">P3X46_019732</name>
</gene>
<comment type="subcellular location">
    <subcellularLocation>
        <location evidence="2">Cell membrane</location>
    </subcellularLocation>
</comment>
<keyword evidence="6" id="KW-0472">Membrane</keyword>
<evidence type="ECO:0000313" key="9">
    <source>
        <dbReference type="EMBL" id="KAJ9168173.1"/>
    </source>
</evidence>
<feature type="region of interest" description="Disordered" evidence="8">
    <location>
        <begin position="254"/>
        <end position="305"/>
    </location>
</feature>
<dbReference type="EMBL" id="JARPOI010000011">
    <property type="protein sequence ID" value="KAJ9168173.1"/>
    <property type="molecule type" value="Genomic_DNA"/>
</dbReference>
<reference evidence="9" key="1">
    <citation type="journal article" date="2023" name="Plant Biotechnol. J.">
        <title>Chromosome-level wild Hevea brasiliensis genome provides new tools for genomic-assisted breeding and valuable loci to elevate rubber yield.</title>
        <authorList>
            <person name="Cheng H."/>
            <person name="Song X."/>
            <person name="Hu Y."/>
            <person name="Wu T."/>
            <person name="Yang Q."/>
            <person name="An Z."/>
            <person name="Feng S."/>
            <person name="Deng Z."/>
            <person name="Wu W."/>
            <person name="Zeng X."/>
            <person name="Tu M."/>
            <person name="Wang X."/>
            <person name="Huang H."/>
        </authorList>
    </citation>
    <scope>NUCLEOTIDE SEQUENCE</scope>
    <source>
        <strain evidence="9">MT/VB/25A 57/8</strain>
    </source>
</reference>
<accession>A0ABQ9LNF5</accession>